<keyword evidence="2" id="KW-1185">Reference proteome</keyword>
<evidence type="ECO:0008006" key="3">
    <source>
        <dbReference type="Google" id="ProtNLM"/>
    </source>
</evidence>
<dbReference type="PATRIC" id="fig|1177755.3.peg.1470"/>
<sequence length="454" mass="48483">MQIQPESLDGTFNLGKVEMDMFGGLKKTSSRITIATALGVTLGVYAMSATPARAADFGGDCCADLEERVAELEATTVRKGNKKVSVTISGWVVKSFNVWDDGFDSNSVVGDKDYDLGSRFAITGEAQISPGWSAGYNMTVLAPADVFGFASNQVNDDVFGDISTLYSYMYIKSDKWGTLNWGTLSPASDNAAVLADASGTVIESNAVFFEGPGFFLRTPGGGTSALTWGSFLGCYGIGGAGIGVDCNGVAYEAVRYDSPTIAGFRLEASWGADDKGDVAVFYNGDWGNFKTTAAYAYTHTSGSGTGLPFPTADSDLHQVGATVMHEPSGLGLYGMYQYETLDLVAAPDTNVWYLKPFLKKTFMPMGATTFYGEYGNYEDQFFNANLALGANVFDSSEVERYGLGVVQEIDAAAMHVFGRWQHQELDADFSAAAGGGSFSTEDWDLFQVGGVIFF</sequence>
<dbReference type="SUPFAM" id="SSF56935">
    <property type="entry name" value="Porins"/>
    <property type="match status" value="1"/>
</dbReference>
<evidence type="ECO:0000313" key="1">
    <source>
        <dbReference type="EMBL" id="ODA67436.1"/>
    </source>
</evidence>
<dbReference type="InterPro" id="IPR023614">
    <property type="entry name" value="Porin_dom_sf"/>
</dbReference>
<dbReference type="EMBL" id="MASI01000003">
    <property type="protein sequence ID" value="ODA67436.1"/>
    <property type="molecule type" value="Genomic_DNA"/>
</dbReference>
<dbReference type="Proteomes" id="UP000095087">
    <property type="component" value="Unassembled WGS sequence"/>
</dbReference>
<dbReference type="AlphaFoldDB" id="A0A1E2RYX0"/>
<evidence type="ECO:0000313" key="2">
    <source>
        <dbReference type="Proteomes" id="UP000095087"/>
    </source>
</evidence>
<name>A0A1E2RYX0_9HYPH</name>
<protein>
    <recommendedName>
        <fullName evidence="3">Porin domain-containing protein</fullName>
    </recommendedName>
</protein>
<proteinExistence type="predicted"/>
<comment type="caution">
    <text evidence="1">The sequence shown here is derived from an EMBL/GenBank/DDBJ whole genome shotgun (WGS) entry which is preliminary data.</text>
</comment>
<dbReference type="Gene3D" id="2.40.160.10">
    <property type="entry name" value="Porin"/>
    <property type="match status" value="1"/>
</dbReference>
<accession>A0A1E2RYX0</accession>
<gene>
    <name evidence="1" type="ORF">A7A08_01468</name>
</gene>
<organism evidence="1 2">
    <name type="scientific">Methyloligella halotolerans</name>
    <dbReference type="NCBI Taxonomy" id="1177755"/>
    <lineage>
        <taxon>Bacteria</taxon>
        <taxon>Pseudomonadati</taxon>
        <taxon>Pseudomonadota</taxon>
        <taxon>Alphaproteobacteria</taxon>
        <taxon>Hyphomicrobiales</taxon>
        <taxon>Hyphomicrobiaceae</taxon>
        <taxon>Methyloligella</taxon>
    </lineage>
</organism>
<reference evidence="1 2" key="1">
    <citation type="submission" date="2016-07" db="EMBL/GenBank/DDBJ databases">
        <title>Draft genome sequence of Methyloligella halotolerans C2T (VKM B-2706T=CCUG 61687T=DSM 25045T), a halotolerant polyhydroxybutyrate accumulating methylotroph.</title>
        <authorList>
            <person name="Vasilenko O.V."/>
            <person name="Doronina N.V."/>
            <person name="Poroshina M.N."/>
            <person name="Tarlachkov S.V."/>
            <person name="Trotsenko Y.A."/>
        </authorList>
    </citation>
    <scope>NUCLEOTIDE SEQUENCE [LARGE SCALE GENOMIC DNA]</scope>
    <source>
        <strain evidence="1 2">VKM B-2706</strain>
    </source>
</reference>